<evidence type="ECO:0000313" key="2">
    <source>
        <dbReference type="EMBL" id="ECE6358841.1"/>
    </source>
</evidence>
<reference evidence="3" key="2">
    <citation type="submission" date="2021-07" db="EMBL/GenBank/DDBJ databases">
        <title>Whole-Genome Sequences of non-enterica strains of Salmonella enterica isolated from poultry houses.</title>
        <authorList>
            <person name="Lamas A."/>
            <person name="Regal P."/>
            <person name="Miranda J.M."/>
            <person name="Vazquez B."/>
            <person name="Cepeda A."/>
            <person name="Franco C.M."/>
        </authorList>
    </citation>
    <scope>NUCLEOTIDE SEQUENCE</scope>
    <source>
        <strain evidence="3">LHICA_SA1</strain>
        <strain evidence="4">LHICA_SA3</strain>
    </source>
</reference>
<evidence type="ECO:0000313" key="4">
    <source>
        <dbReference type="EMBL" id="QXX22981.1"/>
    </source>
</evidence>
<dbReference type="EMBL" id="AAIAJV010000026">
    <property type="protein sequence ID" value="ECC1608130.1"/>
    <property type="molecule type" value="Genomic_DNA"/>
</dbReference>
<dbReference type="AlphaFoldDB" id="A0A344R1N9"/>
<dbReference type="SUPFAM" id="SSF116927">
    <property type="entry name" value="EspA/CesA-like"/>
    <property type="match status" value="1"/>
</dbReference>
<organism evidence="2">
    <name type="scientific">Salmonella enterica subsp. salamae</name>
    <dbReference type="NCBI Taxonomy" id="59202"/>
    <lineage>
        <taxon>Bacteria</taxon>
        <taxon>Pseudomonadati</taxon>
        <taxon>Pseudomonadota</taxon>
        <taxon>Gammaproteobacteria</taxon>
        <taxon>Enterobacterales</taxon>
        <taxon>Enterobacteriaceae</taxon>
        <taxon>Salmonella</taxon>
    </lineage>
</organism>
<name>A0A344R1N9_SALER</name>
<gene>
    <name evidence="2" type="ORF">DPA05_03830</name>
    <name evidence="1" type="ORF">FNI14_19510</name>
    <name evidence="4" type="ORF">JMJ83_11540</name>
    <name evidence="3" type="ORF">JMJ86_11720</name>
</gene>
<dbReference type="Gene3D" id="1.10.287.1140">
    <property type="entry name" value="EspA/CesA-like"/>
    <property type="match status" value="2"/>
</dbReference>
<accession>A0A3U9T1A2</accession>
<dbReference type="RefSeq" id="WP_000432690.1">
    <property type="nucleotide sequence ID" value="NZ_CP079838.1"/>
</dbReference>
<dbReference type="InterPro" id="IPR005095">
    <property type="entry name" value="EspA"/>
</dbReference>
<dbReference type="EMBL" id="CP079836">
    <property type="protein sequence ID" value="QXX18463.1"/>
    <property type="molecule type" value="Genomic_DNA"/>
</dbReference>
<dbReference type="Proteomes" id="UP000839852">
    <property type="component" value="Unassembled WGS sequence"/>
</dbReference>
<evidence type="ECO:0000313" key="3">
    <source>
        <dbReference type="EMBL" id="QXX18463.1"/>
    </source>
</evidence>
<evidence type="ECO:0000313" key="1">
    <source>
        <dbReference type="EMBL" id="ECC1608130.1"/>
    </source>
</evidence>
<dbReference type="InterPro" id="IPR035074">
    <property type="entry name" value="EspA/CesA-like"/>
</dbReference>
<reference evidence="2" key="1">
    <citation type="submission" date="2018-06" db="EMBL/GenBank/DDBJ databases">
        <authorList>
            <person name="Ashton P.M."/>
            <person name="Dallman T."/>
            <person name="Nair S."/>
            <person name="De Pinna E."/>
            <person name="Peters T."/>
            <person name="Grant K."/>
        </authorList>
    </citation>
    <scope>NUCLEOTIDE SEQUENCE [LARGE SCALE GENOMIC DNA]</scope>
    <source>
        <strain evidence="2">319688</strain>
        <strain evidence="1">646013</strain>
    </source>
</reference>
<dbReference type="Pfam" id="PF03433">
    <property type="entry name" value="EspA"/>
    <property type="match status" value="1"/>
</dbReference>
<accession>A0A344R1N9</accession>
<proteinExistence type="predicted"/>
<dbReference type="EMBL" id="CP079838">
    <property type="protein sequence ID" value="QXX22981.1"/>
    <property type="molecule type" value="Genomic_DNA"/>
</dbReference>
<protein>
    <submittedName>
        <fullName evidence="2">Translocator EspA</fullName>
    </submittedName>
</protein>
<sequence length="225" mass="24711">MENVSTINTVSAMQNPYDLGSMTREEVIQLFEKLGVFQAALTMLSYMYNAQSALSISMYADMNEASKASTTAQKMANLVDAKIADVQSSSDKNAKARLPQEVIDYINDPRNGITISGLSEKKLTDAQIKEKMQEYMKTHSFTESLKMPDFSAQRIPTSLTDEMGAGDLQTVKAAISAKANNLTTTVNNSQLSIQQMSNTLNLLTSARSDMQSLQYRTISAISFGK</sequence>
<dbReference type="EMBL" id="AAIIOQ010000002">
    <property type="protein sequence ID" value="ECE6358841.1"/>
    <property type="molecule type" value="Genomic_DNA"/>
</dbReference>